<dbReference type="FunFam" id="2.60.40.10:FF:000494">
    <property type="entry name" value="Leptin receptor"/>
    <property type="match status" value="1"/>
</dbReference>
<dbReference type="FunFam" id="2.60.40.10:FF:000515">
    <property type="entry name" value="Leptin receptor"/>
    <property type="match status" value="1"/>
</dbReference>
<protein>
    <recommendedName>
        <fullName evidence="4">Leptin receptor</fullName>
    </recommendedName>
    <alternativeName>
        <fullName evidence="15">OB receptor</fullName>
    </alternativeName>
</protein>
<reference evidence="20 21" key="1">
    <citation type="submission" date="2019-09" db="EMBL/GenBank/DDBJ databases">
        <title>Bird 10,000 Genomes (B10K) Project - Family phase.</title>
        <authorList>
            <person name="Zhang G."/>
        </authorList>
    </citation>
    <scope>NUCLEOTIDE SEQUENCE [LARGE SCALE GENOMIC DNA]</scope>
    <source>
        <strain evidence="20">B10K-DU-001-60</strain>
        <tissue evidence="20">Muscle</tissue>
    </source>
</reference>
<dbReference type="Proteomes" id="UP000587472">
    <property type="component" value="Unassembled WGS sequence"/>
</dbReference>
<keyword evidence="14" id="KW-0325">Glycoprotein</keyword>
<sequence length="1135" mass="128476">FVFADLLQMTVARCMVHQIAPRNFTLPCMLLNETFLSPFSAGVVESWSGLRRAPEPKPALLTNEESFLCCLWSDNDIDCSLYRASMQARKFIPSEISISASQKIDSNWNIECWIEGKLDLLVCSLRFVKLHLRANLKVNLLYAVTELSLGDVPTSSLKGSVMVARCDCSEYDKCECCVPSLRLNCTYIMWLKMTMGVTSLWSPLMSVKPIDIVKPEPPFNLHPEMTEKGQVKICWSTPVLMPYPLQYEVKISANSGQRGWQMVQVALETSLAIDNTLLDSSYLVQVRCRNRHGPGFWSDWSTPYNLNLGAEVLYFPPKILTSVGSNVSFHCIYKNKTKTVVSKKIVWWLNLAEEIPESQYTLVNDRVSKVTLFNLKATKPRGSFFYNALYCCHQNRECHHRYAELYVVDVNINITCETDGYLTKMTCRWSANPNTLRLGSSLQLRYSRSRIYCSDFPSTSPKSEVKECRLQKNHSYECTFQPIFLLSGYTMWIEFKHLLGTLESSPTCVVPADVVKPLPPSNVKAGITRNVGLLNVSWTNPLFTNNDLKFQIRYAVNRKEITWELYEVANAPTRSAVIKVQKLCVEYIVQVRCRELDGSGYWSNWSRSAYTLVRDIRAPLQGPEFWRIIIEDPVRRQKNVTLLWKPLTKNHSLCSVSRYVIKHQTSGNTTWSEYVDNGTTCSFPWTEHTHTITVLAMNSVGVSSINFNLTLSQQMSTVDVVQSLSAYPANSTCVILIWTLSLQKYVVTSFVIEWKNLNKEEEMKWVRVPPNMSKYYIYDHFILIEKYQFTVYPVFAGGVGKSRATDQFARGGYEMENNASLYVVLPIVISTSVLLLGALLVSHQRMKKLFWEDVPNPKNCSWAQGVNFQKPETFEHLFIKHPEAMSFEPLLLEPEIVLEDISVTRVLKKEETQDFLVIDSMFTKLPDPEHDSACSSSHFNSSSFSESSRDDQIGGETTRQSDIKYATVISNSRSGLYDQKVNLRSCFDSCCLAEDPLGTGAFSGGSWEVGNGTFLILPDPPGRQPSMALSLSLVSSEGFSEPSDQDDAFADGDSPEQSPCYLGLEKRESDIFLTESSGAMCQFRTTDLLRDGGFLQHAPPNLSAFIHSSLKYKAVVPYVPQFQMAAATVQESTEK</sequence>
<dbReference type="GO" id="GO:0004896">
    <property type="term" value="F:cytokine receptor activity"/>
    <property type="evidence" value="ECO:0007669"/>
    <property type="project" value="TreeGrafter"/>
</dbReference>
<evidence type="ECO:0000256" key="17">
    <source>
        <dbReference type="SAM" id="MobiDB-lite"/>
    </source>
</evidence>
<evidence type="ECO:0000256" key="16">
    <source>
        <dbReference type="ARBA" id="ARBA00046724"/>
    </source>
</evidence>
<evidence type="ECO:0000313" key="21">
    <source>
        <dbReference type="Proteomes" id="UP000587472"/>
    </source>
</evidence>
<dbReference type="FunFam" id="2.60.40.10:FF:000501">
    <property type="entry name" value="Leptin receptor"/>
    <property type="match status" value="1"/>
</dbReference>
<feature type="compositionally biased region" description="Low complexity" evidence="17">
    <location>
        <begin position="933"/>
        <end position="946"/>
    </location>
</feature>
<feature type="domain" description="Fibronectin type-III" evidence="19">
    <location>
        <begin position="519"/>
        <end position="614"/>
    </location>
</feature>
<keyword evidence="8" id="KW-0732">Signal</keyword>
<dbReference type="SUPFAM" id="SSF49265">
    <property type="entry name" value="Fibronectin type III"/>
    <property type="match status" value="5"/>
</dbReference>
<keyword evidence="12" id="KW-1015">Disulfide bond</keyword>
<dbReference type="PROSITE" id="PS50853">
    <property type="entry name" value="FN3"/>
    <property type="match status" value="2"/>
</dbReference>
<evidence type="ECO:0000256" key="8">
    <source>
        <dbReference type="ARBA" id="ARBA00022729"/>
    </source>
</evidence>
<keyword evidence="13" id="KW-0675">Receptor</keyword>
<dbReference type="GO" id="GO:0033210">
    <property type="term" value="P:leptin-mediated signaling pathway"/>
    <property type="evidence" value="ECO:0007669"/>
    <property type="project" value="UniProtKB-ARBA"/>
</dbReference>
<evidence type="ECO:0000256" key="13">
    <source>
        <dbReference type="ARBA" id="ARBA00023170"/>
    </source>
</evidence>
<evidence type="ECO:0000256" key="11">
    <source>
        <dbReference type="ARBA" id="ARBA00023136"/>
    </source>
</evidence>
<evidence type="ECO:0000256" key="7">
    <source>
        <dbReference type="ARBA" id="ARBA00022692"/>
    </source>
</evidence>
<keyword evidence="5" id="KW-1003">Cell membrane</keyword>
<evidence type="ECO:0000259" key="19">
    <source>
        <dbReference type="PROSITE" id="PS50853"/>
    </source>
</evidence>
<dbReference type="SMART" id="SM00060">
    <property type="entry name" value="FN3"/>
    <property type="match status" value="4"/>
</dbReference>
<dbReference type="Gene3D" id="2.60.40.10">
    <property type="entry name" value="Immunoglobulins"/>
    <property type="match status" value="7"/>
</dbReference>
<name>A0A7K9X3M3_9GRUI</name>
<dbReference type="InterPro" id="IPR036116">
    <property type="entry name" value="FN3_sf"/>
</dbReference>
<evidence type="ECO:0000313" key="20">
    <source>
        <dbReference type="EMBL" id="NXI91912.1"/>
    </source>
</evidence>
<dbReference type="InterPro" id="IPR041182">
    <property type="entry name" value="LEP-R_IGD"/>
</dbReference>
<dbReference type="PANTHER" id="PTHR23037:SF44">
    <property type="entry name" value="LEPTIN RECEPTOR"/>
    <property type="match status" value="1"/>
</dbReference>
<dbReference type="FunFam" id="2.60.40.10:FF:000568">
    <property type="entry name" value="Leptin receptor"/>
    <property type="match status" value="1"/>
</dbReference>
<dbReference type="InterPro" id="IPR010457">
    <property type="entry name" value="IgC2-like_lig-bd"/>
</dbReference>
<dbReference type="GO" id="GO:0048731">
    <property type="term" value="P:system development"/>
    <property type="evidence" value="ECO:0007669"/>
    <property type="project" value="UniProtKB-ARBA"/>
</dbReference>
<gene>
    <name evidence="20" type="primary">Lepr</name>
    <name evidence="20" type="ORF">PSOCRE_R00491</name>
</gene>
<dbReference type="InterPro" id="IPR013783">
    <property type="entry name" value="Ig-like_fold"/>
</dbReference>
<dbReference type="PANTHER" id="PTHR23037">
    <property type="entry name" value="CYTOKINE RECEPTOR"/>
    <property type="match status" value="1"/>
</dbReference>
<comment type="similarity">
    <text evidence="3">Belongs to the type I cytokine receptor family. Type 2 subfamily.</text>
</comment>
<feature type="non-terminal residue" evidence="20">
    <location>
        <position position="1"/>
    </location>
</feature>
<dbReference type="GO" id="GO:0016323">
    <property type="term" value="C:basolateral plasma membrane"/>
    <property type="evidence" value="ECO:0007669"/>
    <property type="project" value="UniProtKB-SubCell"/>
</dbReference>
<evidence type="ECO:0000256" key="12">
    <source>
        <dbReference type="ARBA" id="ARBA00023157"/>
    </source>
</evidence>
<evidence type="ECO:0000256" key="9">
    <source>
        <dbReference type="ARBA" id="ARBA00022737"/>
    </source>
</evidence>
<keyword evidence="11 18" id="KW-0472">Membrane</keyword>
<comment type="subunit">
    <text evidence="16">Present as a mixture of monomers and dimers. The phosphorylated receptor binds a number of SH2 domain-containing proteins such as JAK2, STAT3, PTPN11, and SOCS3. Interaction with SOCS3 inhibits JAK/STAT signaling and MAPK cascade.</text>
</comment>
<evidence type="ECO:0000256" key="2">
    <source>
        <dbReference type="ARBA" id="ARBA00004251"/>
    </source>
</evidence>
<evidence type="ECO:0000256" key="4">
    <source>
        <dbReference type="ARBA" id="ARBA00019169"/>
    </source>
</evidence>
<dbReference type="EMBL" id="VWZZ01001617">
    <property type="protein sequence ID" value="NXI91912.1"/>
    <property type="molecule type" value="Genomic_DNA"/>
</dbReference>
<proteinExistence type="inferred from homology"/>
<comment type="subcellular location">
    <subcellularLocation>
        <location evidence="1">Basolateral cell membrane</location>
    </subcellularLocation>
    <subcellularLocation>
        <location evidence="2">Cell membrane</location>
        <topology evidence="2">Single-pass type I membrane protein</topology>
    </subcellularLocation>
</comment>
<keyword evidence="7 18" id="KW-0812">Transmembrane</keyword>
<evidence type="ECO:0000256" key="14">
    <source>
        <dbReference type="ARBA" id="ARBA00023180"/>
    </source>
</evidence>
<dbReference type="Pfam" id="PF18589">
    <property type="entry name" value="ObR_Ig"/>
    <property type="match status" value="2"/>
</dbReference>
<keyword evidence="6" id="KW-0597">Phosphoprotein</keyword>
<dbReference type="CDD" id="cd00063">
    <property type="entry name" value="FN3"/>
    <property type="match status" value="4"/>
</dbReference>
<feature type="region of interest" description="Disordered" evidence="17">
    <location>
        <begin position="933"/>
        <end position="958"/>
    </location>
</feature>
<keyword evidence="10 18" id="KW-1133">Transmembrane helix</keyword>
<feature type="domain" description="Fibronectin type-III" evidence="19">
    <location>
        <begin position="217"/>
        <end position="309"/>
    </location>
</feature>
<evidence type="ECO:0000256" key="6">
    <source>
        <dbReference type="ARBA" id="ARBA00022553"/>
    </source>
</evidence>
<evidence type="ECO:0000256" key="1">
    <source>
        <dbReference type="ARBA" id="ARBA00004187"/>
    </source>
</evidence>
<organism evidence="20 21">
    <name type="scientific">Psophia crepitans</name>
    <name type="common">common trumpeter</name>
    <dbReference type="NCBI Taxonomy" id="54359"/>
    <lineage>
        <taxon>Eukaryota</taxon>
        <taxon>Metazoa</taxon>
        <taxon>Chordata</taxon>
        <taxon>Craniata</taxon>
        <taxon>Vertebrata</taxon>
        <taxon>Euteleostomi</taxon>
        <taxon>Archelosauria</taxon>
        <taxon>Archosauria</taxon>
        <taxon>Dinosauria</taxon>
        <taxon>Saurischia</taxon>
        <taxon>Theropoda</taxon>
        <taxon>Coelurosauria</taxon>
        <taxon>Aves</taxon>
        <taxon>Neognathae</taxon>
        <taxon>Neoaves</taxon>
        <taxon>Gruiformes</taxon>
        <taxon>Psophiidae</taxon>
        <taxon>Psophia</taxon>
    </lineage>
</organism>
<dbReference type="AlphaFoldDB" id="A0A7K9X3M3"/>
<dbReference type="FunFam" id="2.60.40.10:FF:000613">
    <property type="entry name" value="Leptin receptor"/>
    <property type="match status" value="1"/>
</dbReference>
<dbReference type="InterPro" id="IPR003961">
    <property type="entry name" value="FN3_dom"/>
</dbReference>
<feature type="transmembrane region" description="Helical" evidence="18">
    <location>
        <begin position="819"/>
        <end position="841"/>
    </location>
</feature>
<comment type="caution">
    <text evidence="20">The sequence shown here is derived from an EMBL/GenBank/DDBJ whole genome shotgun (WGS) entry which is preliminary data.</text>
</comment>
<keyword evidence="9" id="KW-0677">Repeat</keyword>
<evidence type="ECO:0000256" key="10">
    <source>
        <dbReference type="ARBA" id="ARBA00022989"/>
    </source>
</evidence>
<evidence type="ECO:0000256" key="5">
    <source>
        <dbReference type="ARBA" id="ARBA00022475"/>
    </source>
</evidence>
<evidence type="ECO:0000256" key="3">
    <source>
        <dbReference type="ARBA" id="ARBA00008921"/>
    </source>
</evidence>
<keyword evidence="21" id="KW-1185">Reference proteome</keyword>
<feature type="non-terminal residue" evidence="20">
    <location>
        <position position="1135"/>
    </location>
</feature>
<evidence type="ECO:0000256" key="18">
    <source>
        <dbReference type="SAM" id="Phobius"/>
    </source>
</evidence>
<accession>A0A7K9X3M3</accession>
<dbReference type="GO" id="GO:0009897">
    <property type="term" value="C:external side of plasma membrane"/>
    <property type="evidence" value="ECO:0007669"/>
    <property type="project" value="TreeGrafter"/>
</dbReference>
<evidence type="ECO:0000256" key="15">
    <source>
        <dbReference type="ARBA" id="ARBA00031601"/>
    </source>
</evidence>
<dbReference type="Pfam" id="PF06328">
    <property type="entry name" value="Lep_receptor_Ig"/>
    <property type="match status" value="1"/>
</dbReference>